<feature type="transmembrane region" description="Helical" evidence="1">
    <location>
        <begin position="357"/>
        <end position="377"/>
    </location>
</feature>
<proteinExistence type="predicted"/>
<accession>A0A937G4P6</accession>
<name>A0A937G4P6_9BACT</name>
<keyword evidence="2" id="KW-0732">Signal</keyword>
<gene>
    <name evidence="3" type="ORF">JMN32_26745</name>
</gene>
<reference evidence="3" key="1">
    <citation type="submission" date="2021-01" db="EMBL/GenBank/DDBJ databases">
        <title>Fulvivirga kasyanovii gen. nov., sp nov., a novel member of the phylum Bacteroidetes isolated from seawater in a mussel farm.</title>
        <authorList>
            <person name="Zhao L.-H."/>
            <person name="Wang Z.-J."/>
        </authorList>
    </citation>
    <scope>NUCLEOTIDE SEQUENCE</scope>
    <source>
        <strain evidence="3">29W222</strain>
    </source>
</reference>
<evidence type="ECO:0000256" key="1">
    <source>
        <dbReference type="SAM" id="Phobius"/>
    </source>
</evidence>
<evidence type="ECO:0000256" key="2">
    <source>
        <dbReference type="SAM" id="SignalP"/>
    </source>
</evidence>
<feature type="transmembrane region" description="Helical" evidence="1">
    <location>
        <begin position="253"/>
        <end position="273"/>
    </location>
</feature>
<feature type="chain" id="PRO_5037552799" evidence="2">
    <location>
        <begin position="26"/>
        <end position="381"/>
    </location>
</feature>
<evidence type="ECO:0000313" key="4">
    <source>
        <dbReference type="Proteomes" id="UP000614216"/>
    </source>
</evidence>
<feature type="transmembrane region" description="Helical" evidence="1">
    <location>
        <begin position="214"/>
        <end position="233"/>
    </location>
</feature>
<feature type="transmembrane region" description="Helical" evidence="1">
    <location>
        <begin position="158"/>
        <end position="180"/>
    </location>
</feature>
<feature type="signal peptide" evidence="2">
    <location>
        <begin position="1"/>
        <end position="25"/>
    </location>
</feature>
<dbReference type="AlphaFoldDB" id="A0A937G4P6"/>
<evidence type="ECO:0000313" key="3">
    <source>
        <dbReference type="EMBL" id="MBL6449940.1"/>
    </source>
</evidence>
<dbReference type="RefSeq" id="WP_202859470.1">
    <property type="nucleotide sequence ID" value="NZ_JAEUGD010000067.1"/>
</dbReference>
<dbReference type="EMBL" id="JAEUGD010000067">
    <property type="protein sequence ID" value="MBL6449940.1"/>
    <property type="molecule type" value="Genomic_DNA"/>
</dbReference>
<organism evidence="3 4">
    <name type="scientific">Fulvivirga marina</name>
    <dbReference type="NCBI Taxonomy" id="2494733"/>
    <lineage>
        <taxon>Bacteria</taxon>
        <taxon>Pseudomonadati</taxon>
        <taxon>Bacteroidota</taxon>
        <taxon>Cytophagia</taxon>
        <taxon>Cytophagales</taxon>
        <taxon>Fulvivirgaceae</taxon>
        <taxon>Fulvivirga</taxon>
    </lineage>
</organism>
<protein>
    <submittedName>
        <fullName evidence="3">DUF4271 domain-containing protein</fullName>
    </submittedName>
</protein>
<dbReference type="Pfam" id="PF14093">
    <property type="entry name" value="DUF4271"/>
    <property type="match status" value="1"/>
</dbReference>
<dbReference type="InterPro" id="IPR025367">
    <property type="entry name" value="DUF4271"/>
</dbReference>
<dbReference type="Proteomes" id="UP000614216">
    <property type="component" value="Unassembled WGS sequence"/>
</dbReference>
<keyword evidence="1" id="KW-0472">Membrane</keyword>
<comment type="caution">
    <text evidence="3">The sequence shown here is derived from an EMBL/GenBank/DDBJ whole genome shotgun (WGS) entry which is preliminary data.</text>
</comment>
<feature type="transmembrane region" description="Helical" evidence="1">
    <location>
        <begin position="323"/>
        <end position="345"/>
    </location>
</feature>
<feature type="transmembrane region" description="Helical" evidence="1">
    <location>
        <begin position="294"/>
        <end position="317"/>
    </location>
</feature>
<keyword evidence="1" id="KW-1133">Transmembrane helix</keyword>
<keyword evidence="1" id="KW-0812">Transmembrane</keyword>
<sequence length="381" mass="44348">MKKRLLYVFFCLAPCWMLSYEVVGADTTVVRDLSHDWYFYDVSRESYFPLVNKASFRGKTLHFDFSPSDFDNSILQVKGEQGYSLFLNNQMIGVIIEDQYYDLDSLKRVYGSEEWHFTIYHKNLDPFGVSTQVVKYSLSDKPLAENPVIIRTRQFHPFYNFVITALILIGAFLAALYNYFPRVLSDFFKVRRAFALRESDENLFKSRPLGQINLLVYLYLSFLAGLVLMLLVYQTGIHVEAGVFNPGSYWDGLWKWLQLSMLIMLWLFVKYLLISNLSSLFRLGGFMISHYFNYIRMSLIIFSLAIVIMVLSYFGFGVFSEEYYSVFVDIVLAFLGLRVAILFFKLLSSASYKTLHLFSYLCGTEVIPFGIILYLGLNQLF</sequence>
<keyword evidence="4" id="KW-1185">Reference proteome</keyword>